<organism evidence="1 2">
    <name type="scientific">Ciona intestinalis</name>
    <name type="common">Transparent sea squirt</name>
    <name type="synonym">Ascidia intestinalis</name>
    <dbReference type="NCBI Taxonomy" id="7719"/>
    <lineage>
        <taxon>Eukaryota</taxon>
        <taxon>Metazoa</taxon>
        <taxon>Chordata</taxon>
        <taxon>Tunicata</taxon>
        <taxon>Ascidiacea</taxon>
        <taxon>Phlebobranchia</taxon>
        <taxon>Cionidae</taxon>
        <taxon>Ciona</taxon>
    </lineage>
</organism>
<reference evidence="1" key="3">
    <citation type="submission" date="2025-09" db="UniProtKB">
        <authorList>
            <consortium name="Ensembl"/>
        </authorList>
    </citation>
    <scope>IDENTIFICATION</scope>
</reference>
<name>H2XU75_CIOIN</name>
<keyword evidence="2" id="KW-1185">Reference proteome</keyword>
<proteinExistence type="predicted"/>
<accession>H2XU75</accession>
<dbReference type="AlphaFoldDB" id="H2XU75"/>
<sequence length="55" mass="6315">MNRHDRTTKTKHTAQIMLINSCYLPSVIRTIILEVHELLKRVDLGKSTLIALRTA</sequence>
<reference evidence="1" key="2">
    <citation type="submission" date="2025-08" db="UniProtKB">
        <authorList>
            <consortium name="Ensembl"/>
        </authorList>
    </citation>
    <scope>IDENTIFICATION</scope>
</reference>
<protein>
    <submittedName>
        <fullName evidence="1">Uncharacterized protein</fullName>
    </submittedName>
</protein>
<reference evidence="2" key="1">
    <citation type="journal article" date="2002" name="Science">
        <title>The draft genome of Ciona intestinalis: insights into chordate and vertebrate origins.</title>
        <authorList>
            <person name="Dehal P."/>
            <person name="Satou Y."/>
            <person name="Campbell R.K."/>
            <person name="Chapman J."/>
            <person name="Degnan B."/>
            <person name="De Tomaso A."/>
            <person name="Davidson B."/>
            <person name="Di Gregorio A."/>
            <person name="Gelpke M."/>
            <person name="Goodstein D.M."/>
            <person name="Harafuji N."/>
            <person name="Hastings K.E."/>
            <person name="Ho I."/>
            <person name="Hotta K."/>
            <person name="Huang W."/>
            <person name="Kawashima T."/>
            <person name="Lemaire P."/>
            <person name="Martinez D."/>
            <person name="Meinertzhagen I.A."/>
            <person name="Necula S."/>
            <person name="Nonaka M."/>
            <person name="Putnam N."/>
            <person name="Rash S."/>
            <person name="Saiga H."/>
            <person name="Satake M."/>
            <person name="Terry A."/>
            <person name="Yamada L."/>
            <person name="Wang H.G."/>
            <person name="Awazu S."/>
            <person name="Azumi K."/>
            <person name="Boore J."/>
            <person name="Branno M."/>
            <person name="Chin-Bow S."/>
            <person name="DeSantis R."/>
            <person name="Doyle S."/>
            <person name="Francino P."/>
            <person name="Keys D.N."/>
            <person name="Haga S."/>
            <person name="Hayashi H."/>
            <person name="Hino K."/>
            <person name="Imai K.S."/>
            <person name="Inaba K."/>
            <person name="Kano S."/>
            <person name="Kobayashi K."/>
            <person name="Kobayashi M."/>
            <person name="Lee B.I."/>
            <person name="Makabe K.W."/>
            <person name="Manohar C."/>
            <person name="Matassi G."/>
            <person name="Medina M."/>
            <person name="Mochizuki Y."/>
            <person name="Mount S."/>
            <person name="Morishita T."/>
            <person name="Miura S."/>
            <person name="Nakayama A."/>
            <person name="Nishizaka S."/>
            <person name="Nomoto H."/>
            <person name="Ohta F."/>
            <person name="Oishi K."/>
            <person name="Rigoutsos I."/>
            <person name="Sano M."/>
            <person name="Sasaki A."/>
            <person name="Sasakura Y."/>
            <person name="Shoguchi E."/>
            <person name="Shin-i T."/>
            <person name="Spagnuolo A."/>
            <person name="Stainier D."/>
            <person name="Suzuki M.M."/>
            <person name="Tassy O."/>
            <person name="Takatori N."/>
            <person name="Tokuoka M."/>
            <person name="Yagi K."/>
            <person name="Yoshizaki F."/>
            <person name="Wada S."/>
            <person name="Zhang C."/>
            <person name="Hyatt P.D."/>
            <person name="Larimer F."/>
            <person name="Detter C."/>
            <person name="Doggett N."/>
            <person name="Glavina T."/>
            <person name="Hawkins T."/>
            <person name="Richardson P."/>
            <person name="Lucas S."/>
            <person name="Kohara Y."/>
            <person name="Levine M."/>
            <person name="Satoh N."/>
            <person name="Rokhsar D.S."/>
        </authorList>
    </citation>
    <scope>NUCLEOTIDE SEQUENCE [LARGE SCALE GENOMIC DNA]</scope>
</reference>
<dbReference type="Ensembl" id="ENSCINT00000036177.1">
    <property type="protein sequence ID" value="ENSCINP00000033209.1"/>
    <property type="gene ID" value="ENSCING00000018316.1"/>
</dbReference>
<dbReference type="InParanoid" id="H2XU75"/>
<evidence type="ECO:0000313" key="2">
    <source>
        <dbReference type="Proteomes" id="UP000008144"/>
    </source>
</evidence>
<dbReference type="HOGENOM" id="CLU_3031653_0_0_1"/>
<evidence type="ECO:0000313" key="1">
    <source>
        <dbReference type="Ensembl" id="ENSCINP00000033209.1"/>
    </source>
</evidence>
<dbReference type="Proteomes" id="UP000008144">
    <property type="component" value="Unassembled WGS sequence"/>
</dbReference>